<evidence type="ECO:0000313" key="4">
    <source>
        <dbReference type="RefSeq" id="XP_036710753.1"/>
    </source>
</evidence>
<protein>
    <submittedName>
        <fullName evidence="3 4">Uncharacterized protein LOC118896685</fullName>
    </submittedName>
</protein>
<proteinExistence type="predicted"/>
<dbReference type="AlphaFoldDB" id="A0A8B8XTF4"/>
<evidence type="ECO:0000313" key="2">
    <source>
        <dbReference type="Proteomes" id="UP000694857"/>
    </source>
</evidence>
<reference evidence="3 4" key="1">
    <citation type="submission" date="2025-04" db="UniProtKB">
        <authorList>
            <consortium name="RefSeq"/>
        </authorList>
    </citation>
    <scope>IDENTIFICATION</scope>
    <source>
        <tissue evidence="3 4">Epidermis and Blubber</tissue>
    </source>
</reference>
<name>A0A8B8XTF4_BALMU</name>
<gene>
    <name evidence="3 4 5 6" type="primary">LOC118896685</name>
</gene>
<feature type="compositionally biased region" description="Basic and acidic residues" evidence="1">
    <location>
        <begin position="7"/>
        <end position="16"/>
    </location>
</feature>
<dbReference type="KEGG" id="bmus:118896685"/>
<feature type="region of interest" description="Disordered" evidence="1">
    <location>
        <begin position="58"/>
        <end position="147"/>
    </location>
</feature>
<sequence>MSVGEEPLSHEKEPHSRGSSWARPREPAGFWHRELLCHRGREGSGARASLAAVCLTHSQGGRACQESRASGDLREAATPHLSVSSPQGKGRRPRQGGPRGARPGLWGGSRAHDPARGRLPASPAVHVGPAAEPSSQGPAGHASPRVEAGRPCAGTVLGRVQPALTSGLVALREGHAGLHGSCQLSVLLREGDQRPRASTAAVTCTDEARHMPGNRALYRHRLDSCYFSHFMDEEAGAEIQDLLKATRPGPNSDLPGAGGSLLPPALPNCPHCLHSWSSSCHFRLLTLPLLLSHVDTDIFSPPSPGWSGV</sequence>
<evidence type="ECO:0000256" key="1">
    <source>
        <dbReference type="SAM" id="MobiDB-lite"/>
    </source>
</evidence>
<dbReference type="RefSeq" id="XP_036710753.1">
    <property type="nucleotide sequence ID" value="XM_036854858.1"/>
</dbReference>
<organism evidence="2 6">
    <name type="scientific">Balaenoptera musculus</name>
    <name type="common">Blue whale</name>
    <dbReference type="NCBI Taxonomy" id="9771"/>
    <lineage>
        <taxon>Eukaryota</taxon>
        <taxon>Metazoa</taxon>
        <taxon>Chordata</taxon>
        <taxon>Craniata</taxon>
        <taxon>Vertebrata</taxon>
        <taxon>Euteleostomi</taxon>
        <taxon>Mammalia</taxon>
        <taxon>Eutheria</taxon>
        <taxon>Laurasiatheria</taxon>
        <taxon>Artiodactyla</taxon>
        <taxon>Whippomorpha</taxon>
        <taxon>Cetacea</taxon>
        <taxon>Mysticeti</taxon>
        <taxon>Balaenopteridae</taxon>
        <taxon>Balaenoptera</taxon>
    </lineage>
</organism>
<dbReference type="GeneID" id="118896685"/>
<evidence type="ECO:0000313" key="6">
    <source>
        <dbReference type="RefSeq" id="XP_036710755.1"/>
    </source>
</evidence>
<dbReference type="RefSeq" id="XP_036710754.1">
    <property type="nucleotide sequence ID" value="XM_036854859.1"/>
</dbReference>
<dbReference type="RefSeq" id="XP_036710752.1">
    <property type="nucleotide sequence ID" value="XM_036854857.1"/>
</dbReference>
<keyword evidence="2" id="KW-1185">Reference proteome</keyword>
<dbReference type="RefSeq" id="XP_036710755.1">
    <property type="nucleotide sequence ID" value="XM_036854860.1"/>
</dbReference>
<evidence type="ECO:0000313" key="5">
    <source>
        <dbReference type="RefSeq" id="XP_036710754.1"/>
    </source>
</evidence>
<feature type="region of interest" description="Disordered" evidence="1">
    <location>
        <begin position="1"/>
        <end position="25"/>
    </location>
</feature>
<evidence type="ECO:0000313" key="3">
    <source>
        <dbReference type="RefSeq" id="XP_036710752.1"/>
    </source>
</evidence>
<accession>A0A8B8XTF4</accession>
<dbReference type="Proteomes" id="UP000694857">
    <property type="component" value="Chromosome 6"/>
</dbReference>